<dbReference type="Proteomes" id="UP000617145">
    <property type="component" value="Unassembled WGS sequence"/>
</dbReference>
<dbReference type="InterPro" id="IPR051120">
    <property type="entry name" value="ABC_AA/LPS_Transport"/>
</dbReference>
<dbReference type="PANTHER" id="PTHR45772:SF3">
    <property type="entry name" value="ABC TRANSPORTER ATP-BINDING PROTEIN"/>
    <property type="match status" value="1"/>
</dbReference>
<evidence type="ECO:0000256" key="2">
    <source>
        <dbReference type="ARBA" id="ARBA00022741"/>
    </source>
</evidence>
<evidence type="ECO:0000256" key="3">
    <source>
        <dbReference type="ARBA" id="ARBA00022840"/>
    </source>
</evidence>
<keyword evidence="3 5" id="KW-0067">ATP-binding</keyword>
<dbReference type="InterPro" id="IPR032823">
    <property type="entry name" value="BCA_ABC_TP_C"/>
</dbReference>
<dbReference type="Pfam" id="PF12399">
    <property type="entry name" value="BCA_ABC_TP_C"/>
    <property type="match status" value="1"/>
</dbReference>
<dbReference type="PANTHER" id="PTHR45772">
    <property type="entry name" value="CONSERVED COMPONENT OF ABC TRANSPORTER FOR NATURAL AMINO ACIDS-RELATED"/>
    <property type="match status" value="1"/>
</dbReference>
<accession>A0A8J3EHZ5</accession>
<protein>
    <submittedName>
        <fullName evidence="5">ABC transporter ATP-binding protein</fullName>
    </submittedName>
</protein>
<keyword evidence="6" id="KW-1185">Reference proteome</keyword>
<sequence length="264" mass="28244">MTLATVPAQHAPAGSRAALSARGLSKSFGNFQAVNDVDIDVHHGRIHALIGPNGAGKSTVFNLLTKFLQPTAGKIMLGETDITRMDPAHIARLGVARSFQISATFGDMSLVDNVCVALQRPNGLAVQFWRPLGSLSRLRPRAMELLGRVGLADMAARRAADLSYGRKRALEIATTLALDPKVLLLDEPLAGMGQEDVETMAGLIADVARDCALLMVEHNIKVVADIGHDITVLQRGEILTQGSYAEVSADPRVREAYMGAEDDD</sequence>
<dbReference type="AlphaFoldDB" id="A0A8J3EHZ5"/>
<reference evidence="5" key="2">
    <citation type="submission" date="2020-09" db="EMBL/GenBank/DDBJ databases">
        <authorList>
            <person name="Sun Q."/>
            <person name="Zhou Y."/>
        </authorList>
    </citation>
    <scope>NUCLEOTIDE SEQUENCE</scope>
    <source>
        <strain evidence="5">CGMCC 1.15762</strain>
    </source>
</reference>
<dbReference type="InterPro" id="IPR027417">
    <property type="entry name" value="P-loop_NTPase"/>
</dbReference>
<feature type="domain" description="ABC transporter" evidence="4">
    <location>
        <begin position="19"/>
        <end position="260"/>
    </location>
</feature>
<gene>
    <name evidence="5" type="ORF">GCM10011415_37240</name>
</gene>
<proteinExistence type="predicted"/>
<keyword evidence="2" id="KW-0547">Nucleotide-binding</keyword>
<dbReference type="Pfam" id="PF00005">
    <property type="entry name" value="ABC_tran"/>
    <property type="match status" value="1"/>
</dbReference>
<dbReference type="GO" id="GO:0005524">
    <property type="term" value="F:ATP binding"/>
    <property type="evidence" value="ECO:0007669"/>
    <property type="project" value="UniProtKB-KW"/>
</dbReference>
<evidence type="ECO:0000313" key="6">
    <source>
        <dbReference type="Proteomes" id="UP000617145"/>
    </source>
</evidence>
<evidence type="ECO:0000259" key="4">
    <source>
        <dbReference type="PROSITE" id="PS50893"/>
    </source>
</evidence>
<dbReference type="GO" id="GO:0016887">
    <property type="term" value="F:ATP hydrolysis activity"/>
    <property type="evidence" value="ECO:0007669"/>
    <property type="project" value="InterPro"/>
</dbReference>
<dbReference type="InterPro" id="IPR003439">
    <property type="entry name" value="ABC_transporter-like_ATP-bd"/>
</dbReference>
<dbReference type="Gene3D" id="3.40.50.300">
    <property type="entry name" value="P-loop containing nucleotide triphosphate hydrolases"/>
    <property type="match status" value="1"/>
</dbReference>
<evidence type="ECO:0000256" key="1">
    <source>
        <dbReference type="ARBA" id="ARBA00022448"/>
    </source>
</evidence>
<dbReference type="InterPro" id="IPR003593">
    <property type="entry name" value="AAA+_ATPase"/>
</dbReference>
<dbReference type="GO" id="GO:0005886">
    <property type="term" value="C:plasma membrane"/>
    <property type="evidence" value="ECO:0007669"/>
    <property type="project" value="TreeGrafter"/>
</dbReference>
<name>A0A8J3EHZ5_9RHOB</name>
<dbReference type="RefSeq" id="WP_188791791.1">
    <property type="nucleotide sequence ID" value="NZ_BMJV01000009.1"/>
</dbReference>
<dbReference type="CDD" id="cd03219">
    <property type="entry name" value="ABC_Mj1267_LivG_branched"/>
    <property type="match status" value="1"/>
</dbReference>
<reference evidence="5" key="1">
    <citation type="journal article" date="2014" name="Int. J. Syst. Evol. Microbiol.">
        <title>Complete genome sequence of Corynebacterium casei LMG S-19264T (=DSM 44701T), isolated from a smear-ripened cheese.</title>
        <authorList>
            <consortium name="US DOE Joint Genome Institute (JGI-PGF)"/>
            <person name="Walter F."/>
            <person name="Albersmeier A."/>
            <person name="Kalinowski J."/>
            <person name="Ruckert C."/>
        </authorList>
    </citation>
    <scope>NUCLEOTIDE SEQUENCE</scope>
    <source>
        <strain evidence="5">CGMCC 1.15762</strain>
    </source>
</reference>
<organism evidence="5 6">
    <name type="scientific">Salipiger pallidus</name>
    <dbReference type="NCBI Taxonomy" id="1775170"/>
    <lineage>
        <taxon>Bacteria</taxon>
        <taxon>Pseudomonadati</taxon>
        <taxon>Pseudomonadota</taxon>
        <taxon>Alphaproteobacteria</taxon>
        <taxon>Rhodobacterales</taxon>
        <taxon>Roseobacteraceae</taxon>
        <taxon>Salipiger</taxon>
    </lineage>
</organism>
<dbReference type="SUPFAM" id="SSF52540">
    <property type="entry name" value="P-loop containing nucleoside triphosphate hydrolases"/>
    <property type="match status" value="1"/>
</dbReference>
<comment type="caution">
    <text evidence="5">The sequence shown here is derived from an EMBL/GenBank/DDBJ whole genome shotgun (WGS) entry which is preliminary data.</text>
</comment>
<keyword evidence="1" id="KW-0813">Transport</keyword>
<dbReference type="SMART" id="SM00382">
    <property type="entry name" value="AAA"/>
    <property type="match status" value="1"/>
</dbReference>
<evidence type="ECO:0000313" key="5">
    <source>
        <dbReference type="EMBL" id="GGG83795.1"/>
    </source>
</evidence>
<dbReference type="PROSITE" id="PS50893">
    <property type="entry name" value="ABC_TRANSPORTER_2"/>
    <property type="match status" value="1"/>
</dbReference>
<dbReference type="EMBL" id="BMJV01000009">
    <property type="protein sequence ID" value="GGG83795.1"/>
    <property type="molecule type" value="Genomic_DNA"/>
</dbReference>